<gene>
    <name evidence="1" type="ORF">EVG20_g6868</name>
</gene>
<evidence type="ECO:0000313" key="2">
    <source>
        <dbReference type="Proteomes" id="UP000298327"/>
    </source>
</evidence>
<dbReference type="EMBL" id="SEOQ01000484">
    <property type="protein sequence ID" value="TFY61968.1"/>
    <property type="molecule type" value="Genomic_DNA"/>
</dbReference>
<dbReference type="AlphaFoldDB" id="A0A4Y9YJH2"/>
<proteinExistence type="predicted"/>
<reference evidence="1 2" key="1">
    <citation type="submission" date="2019-02" db="EMBL/GenBank/DDBJ databases">
        <title>Genome sequencing of the rare red list fungi Dentipellis fragilis.</title>
        <authorList>
            <person name="Buettner E."/>
            <person name="Kellner H."/>
        </authorList>
    </citation>
    <scope>NUCLEOTIDE SEQUENCE [LARGE SCALE GENOMIC DNA]</scope>
    <source>
        <strain evidence="1 2">DSM 105465</strain>
    </source>
</reference>
<accession>A0A4Y9YJH2</accession>
<comment type="caution">
    <text evidence="1">The sequence shown here is derived from an EMBL/GenBank/DDBJ whole genome shotgun (WGS) entry which is preliminary data.</text>
</comment>
<protein>
    <recommendedName>
        <fullName evidence="3">F-box domain-containing protein</fullName>
    </recommendedName>
</protein>
<dbReference type="Gene3D" id="3.80.10.10">
    <property type="entry name" value="Ribonuclease Inhibitor"/>
    <property type="match status" value="1"/>
</dbReference>
<name>A0A4Y9YJH2_9AGAM</name>
<organism evidence="1 2">
    <name type="scientific">Dentipellis fragilis</name>
    <dbReference type="NCBI Taxonomy" id="205917"/>
    <lineage>
        <taxon>Eukaryota</taxon>
        <taxon>Fungi</taxon>
        <taxon>Dikarya</taxon>
        <taxon>Basidiomycota</taxon>
        <taxon>Agaricomycotina</taxon>
        <taxon>Agaricomycetes</taxon>
        <taxon>Russulales</taxon>
        <taxon>Hericiaceae</taxon>
        <taxon>Dentipellis</taxon>
    </lineage>
</organism>
<evidence type="ECO:0008006" key="3">
    <source>
        <dbReference type="Google" id="ProtNLM"/>
    </source>
</evidence>
<dbReference type="InterPro" id="IPR032675">
    <property type="entry name" value="LRR_dom_sf"/>
</dbReference>
<dbReference type="SUPFAM" id="SSF52047">
    <property type="entry name" value="RNI-like"/>
    <property type="match status" value="1"/>
</dbReference>
<sequence length="317" mass="35297">MRPAVSDTQDFGQFLAALSRMPALVVLDLCNVVSYLLSSPLPTSCADPVTFPKLQRLVLQDEVTACLVALKHLAIDSTMDVDIQCRLDPASEHGYDHILPWLISHIGGRQITPELTILDRPNGLDIVIPQGFIANAAQIVGGLPYREAGHSFRLCFYPLALKNVFTELRTICRILPGLERLEVLSISEGCASRNPQDWFSIFGRCHQLRRLELQLPFEDNDNSFWTALRTTSDANVNGHSGPLFPSLKSLTLKGQNVKINYNYVGMKLVMWTRLRMKLAPLQTIEFVGCNVDGETINRLGDEVPRVILSRKGVEGDS</sequence>
<keyword evidence="2" id="KW-1185">Reference proteome</keyword>
<dbReference type="Proteomes" id="UP000298327">
    <property type="component" value="Unassembled WGS sequence"/>
</dbReference>
<evidence type="ECO:0000313" key="1">
    <source>
        <dbReference type="EMBL" id="TFY61968.1"/>
    </source>
</evidence>